<dbReference type="InterPro" id="IPR036291">
    <property type="entry name" value="NAD(P)-bd_dom_sf"/>
</dbReference>
<dbReference type="EMBL" id="BFAV01000003">
    <property type="protein sequence ID" value="GBF31863.1"/>
    <property type="molecule type" value="Genomic_DNA"/>
</dbReference>
<feature type="domain" description="Saccharopine dehydrogenase NADP binding" evidence="1">
    <location>
        <begin position="3"/>
        <end position="144"/>
    </location>
</feature>
<evidence type="ECO:0000259" key="1">
    <source>
        <dbReference type="Pfam" id="PF03435"/>
    </source>
</evidence>
<proteinExistence type="predicted"/>
<dbReference type="Proteomes" id="UP000239549">
    <property type="component" value="Unassembled WGS sequence"/>
</dbReference>
<gene>
    <name evidence="3" type="ORF">DCCM_0047</name>
</gene>
<dbReference type="Gene3D" id="3.30.360.10">
    <property type="entry name" value="Dihydrodipicolinate Reductase, domain 2"/>
    <property type="match status" value="1"/>
</dbReference>
<organism evidence="3 4">
    <name type="scientific">Desulfocucumis palustris</name>
    <dbReference type="NCBI Taxonomy" id="1898651"/>
    <lineage>
        <taxon>Bacteria</taxon>
        <taxon>Bacillati</taxon>
        <taxon>Bacillota</taxon>
        <taxon>Clostridia</taxon>
        <taxon>Eubacteriales</taxon>
        <taxon>Desulfocucumaceae</taxon>
        <taxon>Desulfocucumis</taxon>
    </lineage>
</organism>
<dbReference type="PANTHER" id="PTHR43796:SF2">
    <property type="entry name" value="CARBOXYNORSPERMIDINE SYNTHASE"/>
    <property type="match status" value="1"/>
</dbReference>
<dbReference type="RefSeq" id="WP_104370473.1">
    <property type="nucleotide sequence ID" value="NZ_BFAV01000003.1"/>
</dbReference>
<evidence type="ECO:0000259" key="2">
    <source>
        <dbReference type="Pfam" id="PF16653"/>
    </source>
</evidence>
<comment type="caution">
    <text evidence="3">The sequence shown here is derived from an EMBL/GenBank/DDBJ whole genome shotgun (WGS) entry which is preliminary data.</text>
</comment>
<dbReference type="Pfam" id="PF03435">
    <property type="entry name" value="Sacchrp_dh_NADP"/>
    <property type="match status" value="1"/>
</dbReference>
<dbReference type="InterPro" id="IPR032095">
    <property type="entry name" value="Sacchrp_dh-like_C"/>
</dbReference>
<evidence type="ECO:0000313" key="3">
    <source>
        <dbReference type="EMBL" id="GBF31863.1"/>
    </source>
</evidence>
<feature type="domain" description="Saccharopine dehydrogenase-like C-terminal" evidence="2">
    <location>
        <begin position="148"/>
        <end position="395"/>
    </location>
</feature>
<name>A0A2L2X8G1_9FIRM</name>
<protein>
    <submittedName>
        <fullName evidence="3">Carboxynorspermidine dehydrogenase</fullName>
    </submittedName>
</protein>
<dbReference type="OrthoDB" id="9769367at2"/>
<accession>A0A2L2X8G1</accession>
<sequence length="409" mass="45856">MRILLLGVGAVGEAYCSLGVERDPGAQWFEQVVLADYTLDRPLKVQKKLNDKRFVVDQVNAADKEQVVAACKRHNIDLLLNCCPQSLNVSIFDGAFEAGVMYMDLAATLSEKHPADPYNKPGVLLGDYQFNKSGQWQEAGRLAIIAMGIDPGVTDVFAKYAESKLFDELEEIRVRDGANIYVEGYDFAPTFSVWSVIEETLNPCYFWEKDKGWYTGESFAEPEIFEFPEGIGPQEVVSIEHEEVILIPRHVDKGLKKVSYKIALGREFIEVLNTIRKLGLDNPGKINVKGVMVSPRDVVEACVPNPAELGHLMHGKMSVGIWVKGKKDGLNKEIYIYQCEDNQDCMRRYNCQAVSLQTAIGPIIASELLARGIWTGSGVRSPEEFNPEPFLRLMLDYGHPYKIIDMPIK</sequence>
<dbReference type="AlphaFoldDB" id="A0A2L2X8G1"/>
<dbReference type="InterPro" id="IPR005097">
    <property type="entry name" value="Sacchrp_dh_NADP-bd"/>
</dbReference>
<keyword evidence="4" id="KW-1185">Reference proteome</keyword>
<dbReference type="Gene3D" id="3.40.50.720">
    <property type="entry name" value="NAD(P)-binding Rossmann-like Domain"/>
    <property type="match status" value="1"/>
</dbReference>
<dbReference type="PANTHER" id="PTHR43796">
    <property type="entry name" value="CARBOXYNORSPERMIDINE SYNTHASE"/>
    <property type="match status" value="1"/>
</dbReference>
<dbReference type="SUPFAM" id="SSF51735">
    <property type="entry name" value="NAD(P)-binding Rossmann-fold domains"/>
    <property type="match status" value="1"/>
</dbReference>
<evidence type="ECO:0000313" key="4">
    <source>
        <dbReference type="Proteomes" id="UP000239549"/>
    </source>
</evidence>
<dbReference type="Pfam" id="PF16653">
    <property type="entry name" value="Sacchrp_dh_C"/>
    <property type="match status" value="1"/>
</dbReference>
<reference evidence="4" key="1">
    <citation type="submission" date="2018-02" db="EMBL/GenBank/DDBJ databases">
        <title>Genome sequence of Desulfocucumis palustris strain NAW-5.</title>
        <authorList>
            <person name="Watanabe M."/>
            <person name="Kojima H."/>
            <person name="Fukui M."/>
        </authorList>
    </citation>
    <scope>NUCLEOTIDE SEQUENCE [LARGE SCALE GENOMIC DNA]</scope>
    <source>
        <strain evidence="4">NAW-5</strain>
    </source>
</reference>